<comment type="caution">
    <text evidence="1">The sequence shown here is derived from an EMBL/GenBank/DDBJ whole genome shotgun (WGS) entry which is preliminary data.</text>
</comment>
<dbReference type="AlphaFoldDB" id="A0A1B7JGD2"/>
<evidence type="ECO:0000313" key="2">
    <source>
        <dbReference type="Proteomes" id="UP000078224"/>
    </source>
</evidence>
<dbReference type="RefSeq" id="WP_068910263.1">
    <property type="nucleotide sequence ID" value="NZ_LXEW01000053.1"/>
</dbReference>
<gene>
    <name evidence="1" type="ORF">M998_3771</name>
</gene>
<dbReference type="EMBL" id="LXEW01000053">
    <property type="protein sequence ID" value="OAT46968.1"/>
    <property type="molecule type" value="Genomic_DNA"/>
</dbReference>
<reference evidence="1 2" key="1">
    <citation type="submission" date="2016-04" db="EMBL/GenBank/DDBJ databases">
        <title>ATOL: Assembling a taxonomically balanced genome-scale reconstruction of the evolutionary history of the Enterobacteriaceae.</title>
        <authorList>
            <person name="Plunkett G.III."/>
            <person name="Neeno-Eckwall E.C."/>
            <person name="Glasner J.D."/>
            <person name="Perna N.T."/>
        </authorList>
    </citation>
    <scope>NUCLEOTIDE SEQUENCE [LARGE SCALE GENOMIC DNA]</scope>
    <source>
        <strain evidence="1 2">ATCC 35613</strain>
    </source>
</reference>
<dbReference type="PATRIC" id="fig|1354272.4.peg.3856"/>
<organism evidence="1 2">
    <name type="scientific">Providencia heimbachae ATCC 35613</name>
    <dbReference type="NCBI Taxonomy" id="1354272"/>
    <lineage>
        <taxon>Bacteria</taxon>
        <taxon>Pseudomonadati</taxon>
        <taxon>Pseudomonadota</taxon>
        <taxon>Gammaproteobacteria</taxon>
        <taxon>Enterobacterales</taxon>
        <taxon>Morganellaceae</taxon>
        <taxon>Providencia</taxon>
    </lineage>
</organism>
<accession>A0A1B7JGD2</accession>
<dbReference type="Proteomes" id="UP000078224">
    <property type="component" value="Unassembled WGS sequence"/>
</dbReference>
<evidence type="ECO:0000313" key="1">
    <source>
        <dbReference type="EMBL" id="OAT46968.1"/>
    </source>
</evidence>
<name>A0A1B7JGD2_9GAMM</name>
<protein>
    <submittedName>
        <fullName evidence="1">Uncharacterized protein</fullName>
    </submittedName>
</protein>
<proteinExistence type="predicted"/>
<keyword evidence="2" id="KW-1185">Reference proteome</keyword>
<dbReference type="InterPro" id="IPR016084">
    <property type="entry name" value="Haem_Oase-like_multi-hlx"/>
</dbReference>
<dbReference type="Gene3D" id="1.20.910.10">
    <property type="entry name" value="Heme oxygenase-like"/>
    <property type="match status" value="1"/>
</dbReference>
<sequence length="222" mass="25502">MNSISSLINEHKYNFSQHPFFSQENSSLSSVDKKLCFLPNMSFFIMGFGDLNKFTLPFIEPNGVLEDAVNTHAHEDANHWPWFIHDLRELGLNHVLPLSDTLEFLWSEQLAPSRKLTYDLVAMLSNQPAKFRLVIIEVMEATGNVMFSFLKELVQGSNFNLKFCGDLHLSHESGHAMGSEYDLIDTLDFSYDEHQYSAKLIENSFQAFQLFIDQLDNQLEIA</sequence>